<dbReference type="Pfam" id="PF03343">
    <property type="entry name" value="SART-1"/>
    <property type="match status" value="2"/>
</dbReference>
<feature type="region of interest" description="Disordered" evidence="6">
    <location>
        <begin position="22"/>
        <end position="47"/>
    </location>
</feature>
<evidence type="ECO:0008006" key="9">
    <source>
        <dbReference type="Google" id="ProtNLM"/>
    </source>
</evidence>
<keyword evidence="3" id="KW-0507">mRNA processing</keyword>
<keyword evidence="5" id="KW-0539">Nucleus</keyword>
<evidence type="ECO:0000256" key="2">
    <source>
        <dbReference type="ARBA" id="ARBA00006076"/>
    </source>
</evidence>
<dbReference type="Proteomes" id="UP000244811">
    <property type="component" value="Chromosome 4"/>
</dbReference>
<dbReference type="EMBL" id="CP056072">
    <property type="protein sequence ID" value="UKK02883.2"/>
    <property type="molecule type" value="Genomic_DNA"/>
</dbReference>
<feature type="compositionally biased region" description="Basic and acidic residues" evidence="6">
    <location>
        <begin position="131"/>
        <end position="156"/>
    </location>
</feature>
<sequence>MPTDDDSITSFSIDETNELRKKLGLKPLITSSTETNKEPEKTGQDTEEVIERLNEVRRRRARESLIKGGSIADSIKKGESISHKRKKFGDETDDVDTLDLLTWSKKMGSVSKTTITQAENEVTYSDEEEEITKNSDGDHRSSLKSKEHKDKPDTSKIKVLHKMNELDLVKGDEVTLTLKDVGVLEAEAAGISDLDFLENVELVDMKNDKKKMQQKLRNQYGNYVPYEEDDGLNTGFLKHYDDKIKETQGLKLTSLANEDDGFFIKINEPETVERELDEQNKTYETMSKRTMKNELVDETDIFSSLSQKKNKLKKKPKQMNWDKIFTKDDTAEFDLSNIVPTKIKKDIAAVEDDDDDQLYNKISNHRRRVEVKKVKSEDTTDVKPHVDFDKINEGKGIEITATTEFINVVKTPMEKIIEQESEPKYNINTSDQEVKDDDPNTLAEVPLGDGISAALSYIKQRGDFIEKKAEARSKEVQLNYLDSYGNEMTPKEAFRQISWIFHGKKPSMNKIERKVRRMERERVARQNPVEGLPTMKALFSHQEKEETTHLVLTGNRNNN</sequence>
<dbReference type="GO" id="GO:0045292">
    <property type="term" value="P:mRNA cis splicing, via spliceosome"/>
    <property type="evidence" value="ECO:0007669"/>
    <property type="project" value="TreeGrafter"/>
</dbReference>
<dbReference type="InterPro" id="IPR045347">
    <property type="entry name" value="HIND"/>
</dbReference>
<name>A0A976MFB4_THEOR</name>
<dbReference type="InterPro" id="IPR005011">
    <property type="entry name" value="SNU66/SART1"/>
</dbReference>
<reference evidence="7" key="1">
    <citation type="submission" date="2022-07" db="EMBL/GenBank/DDBJ databases">
        <title>Evaluation of T. orientalis genome assembly methods using nanopore sequencing and analysis of variation between genomes.</title>
        <authorList>
            <person name="Yam J."/>
            <person name="Micallef M.L."/>
            <person name="Liu M."/>
            <person name="Djordjevic S.P."/>
            <person name="Bogema D.R."/>
            <person name="Jenkins C."/>
        </authorList>
    </citation>
    <scope>NUCLEOTIDE SEQUENCE</scope>
    <source>
        <strain evidence="7">Goon Nure</strain>
    </source>
</reference>
<dbReference type="GO" id="GO:0046540">
    <property type="term" value="C:U4/U6 x U5 tri-snRNP complex"/>
    <property type="evidence" value="ECO:0007669"/>
    <property type="project" value="InterPro"/>
</dbReference>
<comment type="subcellular location">
    <subcellularLocation>
        <location evidence="1">Nucleus</location>
    </subcellularLocation>
</comment>
<feature type="compositionally biased region" description="Basic and acidic residues" evidence="6">
    <location>
        <begin position="35"/>
        <end position="47"/>
    </location>
</feature>
<dbReference type="AlphaFoldDB" id="A0A976MFB4"/>
<dbReference type="PANTHER" id="PTHR14152:SF5">
    <property type="entry name" value="U4_U6.U5 TRI-SNRNP-ASSOCIATED PROTEIN 1"/>
    <property type="match status" value="1"/>
</dbReference>
<dbReference type="Pfam" id="PF19252">
    <property type="entry name" value="HIND"/>
    <property type="match status" value="1"/>
</dbReference>
<feature type="region of interest" description="Disordered" evidence="6">
    <location>
        <begin position="67"/>
        <end position="90"/>
    </location>
</feature>
<dbReference type="PANTHER" id="PTHR14152">
    <property type="entry name" value="SQUAMOUS CELL CARCINOMA ANTIGEN RECOGNISED BY CYTOTOXIC T LYMPHOCYTES"/>
    <property type="match status" value="1"/>
</dbReference>
<keyword evidence="4" id="KW-0508">mRNA splicing</keyword>
<proteinExistence type="inferred from homology"/>
<dbReference type="GO" id="GO:0000481">
    <property type="term" value="P:maturation of 5S rRNA"/>
    <property type="evidence" value="ECO:0007669"/>
    <property type="project" value="TreeGrafter"/>
</dbReference>
<evidence type="ECO:0000313" key="7">
    <source>
        <dbReference type="EMBL" id="UKK02883.2"/>
    </source>
</evidence>
<evidence type="ECO:0000256" key="4">
    <source>
        <dbReference type="ARBA" id="ARBA00023187"/>
    </source>
</evidence>
<evidence type="ECO:0000256" key="6">
    <source>
        <dbReference type="SAM" id="MobiDB-lite"/>
    </source>
</evidence>
<comment type="similarity">
    <text evidence="2">Belongs to the SNU66/SART1 family.</text>
</comment>
<evidence type="ECO:0000256" key="3">
    <source>
        <dbReference type="ARBA" id="ARBA00022664"/>
    </source>
</evidence>
<accession>A0A976MFB4</accession>
<evidence type="ECO:0000256" key="5">
    <source>
        <dbReference type="ARBA" id="ARBA00023242"/>
    </source>
</evidence>
<evidence type="ECO:0000256" key="1">
    <source>
        <dbReference type="ARBA" id="ARBA00004123"/>
    </source>
</evidence>
<protein>
    <recommendedName>
        <fullName evidence="9">SART-1 family protein</fullName>
    </recommendedName>
</protein>
<evidence type="ECO:0000313" key="8">
    <source>
        <dbReference type="Proteomes" id="UP000244811"/>
    </source>
</evidence>
<gene>
    <name evidence="7" type="ORF">MACK_002981</name>
</gene>
<feature type="region of interest" description="Disordered" evidence="6">
    <location>
        <begin position="121"/>
        <end position="156"/>
    </location>
</feature>
<organism evidence="7 8">
    <name type="scientific">Theileria orientalis</name>
    <dbReference type="NCBI Taxonomy" id="68886"/>
    <lineage>
        <taxon>Eukaryota</taxon>
        <taxon>Sar</taxon>
        <taxon>Alveolata</taxon>
        <taxon>Apicomplexa</taxon>
        <taxon>Aconoidasida</taxon>
        <taxon>Piroplasmida</taxon>
        <taxon>Theileriidae</taxon>
        <taxon>Theileria</taxon>
    </lineage>
</organism>